<dbReference type="InterPro" id="IPR027843">
    <property type="entry name" value="DUF4440"/>
</dbReference>
<comment type="caution">
    <text evidence="3">The sequence shown here is derived from an EMBL/GenBank/DDBJ whole genome shotgun (WGS) entry which is preliminary data.</text>
</comment>
<evidence type="ECO:0000313" key="4">
    <source>
        <dbReference type="Proteomes" id="UP001597100"/>
    </source>
</evidence>
<organism evidence="3 4">
    <name type="scientific">Salinimicrobium gaetbulicola</name>
    <dbReference type="NCBI Taxonomy" id="999702"/>
    <lineage>
        <taxon>Bacteria</taxon>
        <taxon>Pseudomonadati</taxon>
        <taxon>Bacteroidota</taxon>
        <taxon>Flavobacteriia</taxon>
        <taxon>Flavobacteriales</taxon>
        <taxon>Flavobacteriaceae</taxon>
        <taxon>Salinimicrobium</taxon>
    </lineage>
</organism>
<evidence type="ECO:0000259" key="2">
    <source>
        <dbReference type="Pfam" id="PF14534"/>
    </source>
</evidence>
<dbReference type="EMBL" id="JBHTJP010000032">
    <property type="protein sequence ID" value="MFD0976017.1"/>
    <property type="molecule type" value="Genomic_DNA"/>
</dbReference>
<dbReference type="Gene3D" id="3.10.450.50">
    <property type="match status" value="1"/>
</dbReference>
<gene>
    <name evidence="3" type="ORF">ACFQ1G_04355</name>
</gene>
<keyword evidence="4" id="KW-1185">Reference proteome</keyword>
<dbReference type="Pfam" id="PF14534">
    <property type="entry name" value="DUF4440"/>
    <property type="match status" value="1"/>
</dbReference>
<accession>A0ABW3IDA0</accession>
<sequence length="165" mass="19113">MKNIILLMFLFVLSSQSLRAQLTPGSKVYREIVKADSLLFKEGFNNCNFEILKKITAEDLEFYHDQGGITFGKEAFIESTRKNICSISYKPIRKLVEGSLQIYPLKNNGKIYGALQIGLHEFYAQEKDKAPYLTSVAKFTHLWIKQEDSWLLKRVLSYDHRSPKE</sequence>
<feature type="signal peptide" evidence="1">
    <location>
        <begin position="1"/>
        <end position="20"/>
    </location>
</feature>
<feature type="domain" description="DUF4440" evidence="2">
    <location>
        <begin position="42"/>
        <end position="152"/>
    </location>
</feature>
<evidence type="ECO:0000313" key="3">
    <source>
        <dbReference type="EMBL" id="MFD0976017.1"/>
    </source>
</evidence>
<protein>
    <submittedName>
        <fullName evidence="3">Nuclear transport factor 2 family protein</fullName>
    </submittedName>
</protein>
<name>A0ABW3IDA0_9FLAO</name>
<reference evidence="4" key="1">
    <citation type="journal article" date="2019" name="Int. J. Syst. Evol. Microbiol.">
        <title>The Global Catalogue of Microorganisms (GCM) 10K type strain sequencing project: providing services to taxonomists for standard genome sequencing and annotation.</title>
        <authorList>
            <consortium name="The Broad Institute Genomics Platform"/>
            <consortium name="The Broad Institute Genome Sequencing Center for Infectious Disease"/>
            <person name="Wu L."/>
            <person name="Ma J."/>
        </authorList>
    </citation>
    <scope>NUCLEOTIDE SEQUENCE [LARGE SCALE GENOMIC DNA]</scope>
    <source>
        <strain evidence="4">CCUG 60898</strain>
    </source>
</reference>
<dbReference type="SUPFAM" id="SSF54427">
    <property type="entry name" value="NTF2-like"/>
    <property type="match status" value="1"/>
</dbReference>
<proteinExistence type="predicted"/>
<keyword evidence="1" id="KW-0732">Signal</keyword>
<dbReference type="InterPro" id="IPR032710">
    <property type="entry name" value="NTF2-like_dom_sf"/>
</dbReference>
<feature type="chain" id="PRO_5047462267" evidence="1">
    <location>
        <begin position="21"/>
        <end position="165"/>
    </location>
</feature>
<dbReference type="Proteomes" id="UP001597100">
    <property type="component" value="Unassembled WGS sequence"/>
</dbReference>
<evidence type="ECO:0000256" key="1">
    <source>
        <dbReference type="SAM" id="SignalP"/>
    </source>
</evidence>
<dbReference type="RefSeq" id="WP_380737050.1">
    <property type="nucleotide sequence ID" value="NZ_JBHTJP010000032.1"/>
</dbReference>